<organism evidence="17 18">
    <name type="scientific">Oryzias sinensis</name>
    <name type="common">Chinese medaka</name>
    <dbReference type="NCBI Taxonomy" id="183150"/>
    <lineage>
        <taxon>Eukaryota</taxon>
        <taxon>Metazoa</taxon>
        <taxon>Chordata</taxon>
        <taxon>Craniata</taxon>
        <taxon>Vertebrata</taxon>
        <taxon>Euteleostomi</taxon>
        <taxon>Actinopterygii</taxon>
        <taxon>Neopterygii</taxon>
        <taxon>Teleostei</taxon>
        <taxon>Neoteleostei</taxon>
        <taxon>Acanthomorphata</taxon>
        <taxon>Ovalentaria</taxon>
        <taxon>Atherinomorphae</taxon>
        <taxon>Beloniformes</taxon>
        <taxon>Adrianichthyidae</taxon>
        <taxon>Oryziinae</taxon>
        <taxon>Oryzias</taxon>
    </lineage>
</organism>
<evidence type="ECO:0000256" key="11">
    <source>
        <dbReference type="ARBA" id="ARBA00023128"/>
    </source>
</evidence>
<keyword evidence="6" id="KW-0963">Cytoplasm</keyword>
<evidence type="ECO:0000313" key="18">
    <source>
        <dbReference type="Proteomes" id="UP000694383"/>
    </source>
</evidence>
<comment type="subcellular location">
    <subcellularLocation>
        <location evidence="3">Cytoplasm</location>
        <location evidence="3">Cytosol</location>
    </subcellularLocation>
    <subcellularLocation>
        <location evidence="2">Endoplasmic reticulum</location>
    </subcellularLocation>
    <subcellularLocation>
        <location evidence="4">Golgi apparatus</location>
    </subcellularLocation>
    <subcellularLocation>
        <location evidence="1">Mitochondrion</location>
    </subcellularLocation>
</comment>
<dbReference type="AlphaFoldDB" id="A0A8C7Z9N5"/>
<evidence type="ECO:0000256" key="10">
    <source>
        <dbReference type="ARBA" id="ARBA00023034"/>
    </source>
</evidence>
<evidence type="ECO:0000256" key="5">
    <source>
        <dbReference type="ARBA" id="ARBA00008535"/>
    </source>
</evidence>
<dbReference type="InterPro" id="IPR027417">
    <property type="entry name" value="P-loop_NTPase"/>
</dbReference>
<evidence type="ECO:0000256" key="6">
    <source>
        <dbReference type="ARBA" id="ARBA00022490"/>
    </source>
</evidence>
<accession>A0A8C7Z9N5</accession>
<dbReference type="InterPro" id="IPR045058">
    <property type="entry name" value="GIMA/IAN/Toc"/>
</dbReference>
<dbReference type="Ensembl" id="ENSOSIT00000039988.1">
    <property type="protein sequence ID" value="ENSOSIP00000037934.1"/>
    <property type="gene ID" value="ENSOSIG00000018769.1"/>
</dbReference>
<dbReference type="PANTHER" id="PTHR10903">
    <property type="entry name" value="GTPASE, IMAP FAMILY MEMBER-RELATED"/>
    <property type="match status" value="1"/>
</dbReference>
<dbReference type="GO" id="GO:0005829">
    <property type="term" value="C:cytosol"/>
    <property type="evidence" value="ECO:0007669"/>
    <property type="project" value="UniProtKB-SubCell"/>
</dbReference>
<dbReference type="PANTHER" id="PTHR10903:SF170">
    <property type="entry name" value="GTPASE IMAP FAMILY MEMBER 7"/>
    <property type="match status" value="1"/>
</dbReference>
<comment type="similarity">
    <text evidence="5">Belongs to the TRAFAC class TrmE-Era-EngA-EngB-Septin-like GTPase superfamily. AIG1/Toc34/Toc159-like paraseptin GTPase family. IAN subfamily.</text>
</comment>
<sequence>MTLVVLVGQEKVGKSSSGNTILQKKEFECQLSSMPLTLRSKKAEGVVFGRRVTVVDTPGLSSSQLSARQVKAALRNAVQMSSPGPHVFLLTLQLGRFTMQEQASMEVLRKMLGAKVCERTMVLFTYGDRLEDTDISQLIKEDTNLQEVLRSCSGRFHVFNNKKMGDRRQVGELSRLQLKVKLTSLKNIVCIYLRKFTKRSSLEGFFWQM</sequence>
<evidence type="ECO:0000256" key="12">
    <source>
        <dbReference type="ARBA" id="ARBA00023134"/>
    </source>
</evidence>
<dbReference type="PROSITE" id="PS51720">
    <property type="entry name" value="G_AIG1"/>
    <property type="match status" value="1"/>
</dbReference>
<reference evidence="17" key="2">
    <citation type="submission" date="2025-09" db="UniProtKB">
        <authorList>
            <consortium name="Ensembl"/>
        </authorList>
    </citation>
    <scope>IDENTIFICATION</scope>
</reference>
<keyword evidence="8" id="KW-0547">Nucleotide-binding</keyword>
<evidence type="ECO:0000256" key="13">
    <source>
        <dbReference type="ARBA" id="ARBA00056809"/>
    </source>
</evidence>
<dbReference type="SUPFAM" id="SSF52540">
    <property type="entry name" value="P-loop containing nucleoside triphosphate hydrolases"/>
    <property type="match status" value="1"/>
</dbReference>
<evidence type="ECO:0000256" key="2">
    <source>
        <dbReference type="ARBA" id="ARBA00004240"/>
    </source>
</evidence>
<dbReference type="Gene3D" id="3.40.50.300">
    <property type="entry name" value="P-loop containing nucleotide triphosphate hydrolases"/>
    <property type="match status" value="1"/>
</dbReference>
<dbReference type="GeneTree" id="ENSGT01140000282522"/>
<dbReference type="GO" id="GO:0005794">
    <property type="term" value="C:Golgi apparatus"/>
    <property type="evidence" value="ECO:0007669"/>
    <property type="project" value="UniProtKB-SubCell"/>
</dbReference>
<proteinExistence type="inferred from homology"/>
<evidence type="ECO:0000256" key="15">
    <source>
        <dbReference type="ARBA" id="ARBA00077278"/>
    </source>
</evidence>
<keyword evidence="12" id="KW-0342">GTP-binding</keyword>
<reference evidence="17" key="1">
    <citation type="submission" date="2025-08" db="UniProtKB">
        <authorList>
            <consortium name="Ensembl"/>
        </authorList>
    </citation>
    <scope>IDENTIFICATION</scope>
</reference>
<dbReference type="InterPro" id="IPR006703">
    <property type="entry name" value="G_AIG1"/>
</dbReference>
<evidence type="ECO:0000256" key="9">
    <source>
        <dbReference type="ARBA" id="ARBA00022824"/>
    </source>
</evidence>
<dbReference type="Proteomes" id="UP000694383">
    <property type="component" value="Unplaced"/>
</dbReference>
<feature type="domain" description="AIG1-type G" evidence="16">
    <location>
        <begin position="1"/>
        <end position="201"/>
    </location>
</feature>
<evidence type="ECO:0000256" key="8">
    <source>
        <dbReference type="ARBA" id="ARBA00022741"/>
    </source>
</evidence>
<protein>
    <recommendedName>
        <fullName evidence="14">GTPase IMAP family member 8</fullName>
    </recommendedName>
    <alternativeName>
        <fullName evidence="15">Immune-associated nucleotide-binding protein 9</fullName>
    </alternativeName>
</protein>
<name>A0A8C7Z9N5_9TELE</name>
<evidence type="ECO:0000256" key="7">
    <source>
        <dbReference type="ARBA" id="ARBA00022737"/>
    </source>
</evidence>
<evidence type="ECO:0000259" key="16">
    <source>
        <dbReference type="PROSITE" id="PS51720"/>
    </source>
</evidence>
<dbReference type="GO" id="GO:0005739">
    <property type="term" value="C:mitochondrion"/>
    <property type="evidence" value="ECO:0007669"/>
    <property type="project" value="UniProtKB-SubCell"/>
</dbReference>
<keyword evidence="11" id="KW-0496">Mitochondrion</keyword>
<dbReference type="Pfam" id="PF04548">
    <property type="entry name" value="AIG1"/>
    <property type="match status" value="1"/>
</dbReference>
<keyword evidence="10" id="KW-0333">Golgi apparatus</keyword>
<evidence type="ECO:0000256" key="3">
    <source>
        <dbReference type="ARBA" id="ARBA00004514"/>
    </source>
</evidence>
<dbReference type="FunFam" id="3.40.50.300:FF:000536">
    <property type="entry name" value="GTPase IMAP family member 8"/>
    <property type="match status" value="1"/>
</dbReference>
<evidence type="ECO:0000256" key="14">
    <source>
        <dbReference type="ARBA" id="ARBA00073539"/>
    </source>
</evidence>
<keyword evidence="7" id="KW-0677">Repeat</keyword>
<comment type="function">
    <text evidence="13">Exerts an anti-apoptotic effect in the immune system and is involved in responses to infections.</text>
</comment>
<dbReference type="GO" id="GO:0005783">
    <property type="term" value="C:endoplasmic reticulum"/>
    <property type="evidence" value="ECO:0007669"/>
    <property type="project" value="UniProtKB-SubCell"/>
</dbReference>
<keyword evidence="18" id="KW-1185">Reference proteome</keyword>
<evidence type="ECO:0000256" key="1">
    <source>
        <dbReference type="ARBA" id="ARBA00004173"/>
    </source>
</evidence>
<keyword evidence="9" id="KW-0256">Endoplasmic reticulum</keyword>
<dbReference type="GO" id="GO:0005525">
    <property type="term" value="F:GTP binding"/>
    <property type="evidence" value="ECO:0007669"/>
    <property type="project" value="UniProtKB-KW"/>
</dbReference>
<evidence type="ECO:0000256" key="4">
    <source>
        <dbReference type="ARBA" id="ARBA00004555"/>
    </source>
</evidence>
<evidence type="ECO:0000313" key="17">
    <source>
        <dbReference type="Ensembl" id="ENSOSIP00000037934.1"/>
    </source>
</evidence>